<evidence type="ECO:0000256" key="14">
    <source>
        <dbReference type="ARBA" id="ARBA00049255"/>
    </source>
</evidence>
<dbReference type="NCBIfam" id="NF045760">
    <property type="entry name" value="YtpR"/>
    <property type="match status" value="1"/>
</dbReference>
<dbReference type="GO" id="GO:0140096">
    <property type="term" value="F:catalytic activity, acting on a protein"/>
    <property type="evidence" value="ECO:0007669"/>
    <property type="project" value="UniProtKB-ARBA"/>
</dbReference>
<dbReference type="Pfam" id="PF17759">
    <property type="entry name" value="tRNA_synthFbeta"/>
    <property type="match status" value="1"/>
</dbReference>
<name>A0A221MBN3_9BACI</name>
<dbReference type="InterPro" id="IPR041616">
    <property type="entry name" value="PheRS_beta_core"/>
</dbReference>
<gene>
    <name evidence="15" type="primary">pheT</name>
    <name evidence="20" type="ORF">CFK40_08505</name>
</gene>
<comment type="subcellular location">
    <subcellularLocation>
        <location evidence="1 15">Cytoplasm</location>
    </subcellularLocation>
</comment>
<dbReference type="FunFam" id="3.50.40.10:FF:000001">
    <property type="entry name" value="Phenylalanine--tRNA ligase beta subunit"/>
    <property type="match status" value="1"/>
</dbReference>
<feature type="domain" description="TRNA-binding" evidence="17">
    <location>
        <begin position="40"/>
        <end position="154"/>
    </location>
</feature>
<dbReference type="PROSITE" id="PS51483">
    <property type="entry name" value="B5"/>
    <property type="match status" value="1"/>
</dbReference>
<feature type="domain" description="FDX-ACB" evidence="18">
    <location>
        <begin position="714"/>
        <end position="807"/>
    </location>
</feature>
<evidence type="ECO:0000256" key="15">
    <source>
        <dbReference type="HAMAP-Rule" id="MF_00283"/>
    </source>
</evidence>
<dbReference type="Proteomes" id="UP000204391">
    <property type="component" value="Chromosome"/>
</dbReference>
<dbReference type="SUPFAM" id="SSF46955">
    <property type="entry name" value="Putative DNA-binding domain"/>
    <property type="match status" value="1"/>
</dbReference>
<dbReference type="SUPFAM" id="SSF54991">
    <property type="entry name" value="Anticodon-binding domain of PheRS"/>
    <property type="match status" value="1"/>
</dbReference>
<dbReference type="EC" id="6.1.1.20" evidence="15"/>
<keyword evidence="8 15" id="KW-0547">Nucleotide-binding</keyword>
<dbReference type="InterPro" id="IPR005146">
    <property type="entry name" value="B3/B4_tRNA-bd"/>
</dbReference>
<dbReference type="Gene3D" id="3.50.40.10">
    <property type="entry name" value="Phenylalanyl-trna Synthetase, Chain B, domain 3"/>
    <property type="match status" value="1"/>
</dbReference>
<feature type="binding site" evidence="15">
    <location>
        <position position="467"/>
    </location>
    <ligand>
        <name>Mg(2+)</name>
        <dbReference type="ChEBI" id="CHEBI:18420"/>
        <note>shared with alpha subunit</note>
    </ligand>
</feature>
<evidence type="ECO:0000259" key="17">
    <source>
        <dbReference type="PROSITE" id="PS50886"/>
    </source>
</evidence>
<proteinExistence type="inferred from homology"/>
<dbReference type="Pfam" id="PF03484">
    <property type="entry name" value="B5"/>
    <property type="match status" value="1"/>
</dbReference>
<feature type="binding site" evidence="15">
    <location>
        <position position="470"/>
    </location>
    <ligand>
        <name>Mg(2+)</name>
        <dbReference type="ChEBI" id="CHEBI:18420"/>
        <note>shared with alpha subunit</note>
    </ligand>
</feature>
<dbReference type="Gene3D" id="3.30.56.10">
    <property type="match status" value="2"/>
</dbReference>
<dbReference type="SMART" id="SM00874">
    <property type="entry name" value="B5"/>
    <property type="match status" value="1"/>
</dbReference>
<dbReference type="GO" id="GO:0006432">
    <property type="term" value="P:phenylalanyl-tRNA aminoacylation"/>
    <property type="evidence" value="ECO:0007669"/>
    <property type="project" value="UniProtKB-UniRule"/>
</dbReference>
<dbReference type="GO" id="GO:0004826">
    <property type="term" value="F:phenylalanine-tRNA ligase activity"/>
    <property type="evidence" value="ECO:0007669"/>
    <property type="project" value="UniProtKB-UniRule"/>
</dbReference>
<dbReference type="PROSITE" id="PS50886">
    <property type="entry name" value="TRBD"/>
    <property type="match status" value="1"/>
</dbReference>
<dbReference type="KEGG" id="vne:CFK40_08505"/>
<evidence type="ECO:0000259" key="18">
    <source>
        <dbReference type="PROSITE" id="PS51447"/>
    </source>
</evidence>
<dbReference type="Pfam" id="PF03483">
    <property type="entry name" value="B3_4"/>
    <property type="match status" value="1"/>
</dbReference>
<dbReference type="PROSITE" id="PS51447">
    <property type="entry name" value="FDX_ACB"/>
    <property type="match status" value="1"/>
</dbReference>
<evidence type="ECO:0000256" key="9">
    <source>
        <dbReference type="ARBA" id="ARBA00022840"/>
    </source>
</evidence>
<keyword evidence="21" id="KW-1185">Reference proteome</keyword>
<keyword evidence="5 16" id="KW-0820">tRNA-binding</keyword>
<dbReference type="PANTHER" id="PTHR10947:SF0">
    <property type="entry name" value="PHENYLALANINE--TRNA LIGASE BETA SUBUNIT"/>
    <property type="match status" value="1"/>
</dbReference>
<dbReference type="FunFam" id="3.30.56.10:FF:000002">
    <property type="entry name" value="Phenylalanine--tRNA ligase beta subunit"/>
    <property type="match status" value="1"/>
</dbReference>
<dbReference type="SUPFAM" id="SSF55681">
    <property type="entry name" value="Class II aaRS and biotin synthetases"/>
    <property type="match status" value="1"/>
</dbReference>
<dbReference type="FunFam" id="2.40.50.140:FF:000045">
    <property type="entry name" value="Phenylalanine--tRNA ligase beta subunit"/>
    <property type="match status" value="1"/>
</dbReference>
<dbReference type="NCBIfam" id="TIGR00472">
    <property type="entry name" value="pheT_bact"/>
    <property type="match status" value="1"/>
</dbReference>
<dbReference type="GO" id="GO:0009328">
    <property type="term" value="C:phenylalanine-tRNA ligase complex"/>
    <property type="evidence" value="ECO:0007669"/>
    <property type="project" value="TreeGrafter"/>
</dbReference>
<dbReference type="InterPro" id="IPR033714">
    <property type="entry name" value="tRNA_bind_bactPheRS"/>
</dbReference>
<evidence type="ECO:0000256" key="3">
    <source>
        <dbReference type="ARBA" id="ARBA00011209"/>
    </source>
</evidence>
<dbReference type="Gene3D" id="2.40.50.140">
    <property type="entry name" value="Nucleic acid-binding proteins"/>
    <property type="match status" value="1"/>
</dbReference>
<dbReference type="Pfam" id="PF03147">
    <property type="entry name" value="FDX-ACB"/>
    <property type="match status" value="1"/>
</dbReference>
<dbReference type="CDD" id="cd02796">
    <property type="entry name" value="tRNA_bind_bactPheRS"/>
    <property type="match status" value="1"/>
</dbReference>
<evidence type="ECO:0000256" key="5">
    <source>
        <dbReference type="ARBA" id="ARBA00022555"/>
    </source>
</evidence>
<dbReference type="SUPFAM" id="SSF50249">
    <property type="entry name" value="Nucleic acid-binding proteins"/>
    <property type="match status" value="1"/>
</dbReference>
<dbReference type="InterPro" id="IPR020825">
    <property type="entry name" value="Phe-tRNA_synthase-like_B3/B4"/>
</dbReference>
<sequence>MLVSLNWLQNYIDIGDIKPEDLAEKITKSGIEVEGIEYVAEKSENVVVGYVKECEQHPNADKLNLCQVDVGDEILQIICGAPNIKQGLKVAVAKPKAVLPGNFKIKKVKLRGIESNGMICSLQELGIAERYIPKNVADGIFVFPDNAQVGHDVTSLLNLDDAILELGLTPNRADCLSMLGVVYEVGAILDKPINLPDESYTASEESAADYLSVTVEDEELAPYYGAFMVKNITVKPSPLWMRNYLMAAGIRPINNVVDITNYVLLEYGQPLHAFDYNRLNSNEIVVRKAHDNETIITLDDQERSLTNDHLVITNGTDPVALAGVMGGANTEVNDETTSLLVEAAYFNPTSVRRTVSDTGLRSESSTRFEKGVDPNRVKRAGMRACQLLIKYADGIVLHTPVEFNTLDAQEKKVSIETEEINKKLGTEITHEEIGEILRKLRFSYEEKNNQFHVTIPTRRGDITIFEDMLEEVARIYGYDNLPFTFPTGYGQAGTLSNRQQLKRDIKGFMQSAGLSETITYSLTNEEYVTSFVSPEISNNEIFPVKLAMPMSKDHSHLRLSSVPELLQTVAYNNARNQTNIAYYELGSVFISEESTLKNQPDEQLRLAGAVSGLWHEHQWQQEKKPVDFYVVKGIVEGLFTYLEVPVTFKQAKLPDMHPGRCAIISIGELVVGYMGQVHPRIEKKMDLKETYVFDINLDVVLENYTHVPGYKQQSKYPSVVRDIAFVLDESVNAGDVKSLIEEVGQPLVKNVHIFDVYQGEHLPDGEKSIAYSLLYQDDTRTLKDDEVEESYQAIIEAVKERFGAYVRS</sequence>
<feature type="binding site" evidence="15">
    <location>
        <position position="471"/>
    </location>
    <ligand>
        <name>Mg(2+)</name>
        <dbReference type="ChEBI" id="CHEBI:18420"/>
        <note>shared with alpha subunit</note>
    </ligand>
</feature>
<dbReference type="GO" id="GO:0000287">
    <property type="term" value="F:magnesium ion binding"/>
    <property type="evidence" value="ECO:0007669"/>
    <property type="project" value="UniProtKB-UniRule"/>
</dbReference>
<dbReference type="CDD" id="cd00769">
    <property type="entry name" value="PheRS_beta_core"/>
    <property type="match status" value="1"/>
</dbReference>
<comment type="catalytic activity">
    <reaction evidence="14 15">
        <text>tRNA(Phe) + L-phenylalanine + ATP = L-phenylalanyl-tRNA(Phe) + AMP + diphosphate + H(+)</text>
        <dbReference type="Rhea" id="RHEA:19413"/>
        <dbReference type="Rhea" id="RHEA-COMP:9668"/>
        <dbReference type="Rhea" id="RHEA-COMP:9699"/>
        <dbReference type="ChEBI" id="CHEBI:15378"/>
        <dbReference type="ChEBI" id="CHEBI:30616"/>
        <dbReference type="ChEBI" id="CHEBI:33019"/>
        <dbReference type="ChEBI" id="CHEBI:58095"/>
        <dbReference type="ChEBI" id="CHEBI:78442"/>
        <dbReference type="ChEBI" id="CHEBI:78531"/>
        <dbReference type="ChEBI" id="CHEBI:456215"/>
        <dbReference type="EC" id="6.1.1.20"/>
    </reaction>
</comment>
<evidence type="ECO:0000313" key="21">
    <source>
        <dbReference type="Proteomes" id="UP000204391"/>
    </source>
</evidence>
<keyword evidence="13 15" id="KW-0030">Aminoacyl-tRNA synthetase</keyword>
<evidence type="ECO:0000256" key="10">
    <source>
        <dbReference type="ARBA" id="ARBA00022842"/>
    </source>
</evidence>
<dbReference type="Gene3D" id="3.30.930.10">
    <property type="entry name" value="Bira Bifunctional Protein, Domain 2"/>
    <property type="match status" value="1"/>
</dbReference>
<dbReference type="AlphaFoldDB" id="A0A221MBN3"/>
<dbReference type="InterPro" id="IPR045864">
    <property type="entry name" value="aa-tRNA-synth_II/BPL/LPL"/>
</dbReference>
<protein>
    <recommendedName>
        <fullName evidence="15">Phenylalanine--tRNA ligase beta subunit</fullName>
        <ecNumber evidence="15">6.1.1.20</ecNumber>
    </recommendedName>
    <alternativeName>
        <fullName evidence="15">Phenylalanyl-tRNA synthetase beta subunit</fullName>
        <shortName evidence="15">PheRS</shortName>
    </alternativeName>
</protein>
<dbReference type="InterPro" id="IPR012340">
    <property type="entry name" value="NA-bd_OB-fold"/>
</dbReference>
<feature type="domain" description="B5" evidence="19">
    <location>
        <begin position="408"/>
        <end position="483"/>
    </location>
</feature>
<evidence type="ECO:0000256" key="2">
    <source>
        <dbReference type="ARBA" id="ARBA00008653"/>
    </source>
</evidence>
<dbReference type="SUPFAM" id="SSF56037">
    <property type="entry name" value="PheT/TilS domain"/>
    <property type="match status" value="1"/>
</dbReference>
<keyword evidence="11 16" id="KW-0694">RNA-binding</keyword>
<keyword evidence="6 15" id="KW-0436">Ligase</keyword>
<dbReference type="EMBL" id="CP022437">
    <property type="protein sequence ID" value="ASN05051.1"/>
    <property type="molecule type" value="Genomic_DNA"/>
</dbReference>
<dbReference type="InterPro" id="IPR005147">
    <property type="entry name" value="tRNA_synthase_B5-dom"/>
</dbReference>
<evidence type="ECO:0000256" key="6">
    <source>
        <dbReference type="ARBA" id="ARBA00022598"/>
    </source>
</evidence>
<dbReference type="SMART" id="SM00873">
    <property type="entry name" value="B3_4"/>
    <property type="match status" value="1"/>
</dbReference>
<keyword evidence="7 15" id="KW-0479">Metal-binding</keyword>
<dbReference type="InterPro" id="IPR009061">
    <property type="entry name" value="DNA-bd_dom_put_sf"/>
</dbReference>
<keyword evidence="10 15" id="KW-0460">Magnesium</keyword>
<dbReference type="InterPro" id="IPR036690">
    <property type="entry name" value="Fdx_antiC-bd_sf"/>
</dbReference>
<dbReference type="GO" id="GO:0005524">
    <property type="term" value="F:ATP binding"/>
    <property type="evidence" value="ECO:0007669"/>
    <property type="project" value="UniProtKB-UniRule"/>
</dbReference>
<evidence type="ECO:0000256" key="7">
    <source>
        <dbReference type="ARBA" id="ARBA00022723"/>
    </source>
</evidence>
<organism evidence="20 21">
    <name type="scientific">Virgibacillus necropolis</name>
    <dbReference type="NCBI Taxonomy" id="163877"/>
    <lineage>
        <taxon>Bacteria</taxon>
        <taxon>Bacillati</taxon>
        <taxon>Bacillota</taxon>
        <taxon>Bacilli</taxon>
        <taxon>Bacillales</taxon>
        <taxon>Bacillaceae</taxon>
        <taxon>Virgibacillus</taxon>
    </lineage>
</organism>
<evidence type="ECO:0000259" key="19">
    <source>
        <dbReference type="PROSITE" id="PS51483"/>
    </source>
</evidence>
<feature type="binding site" evidence="15">
    <location>
        <position position="461"/>
    </location>
    <ligand>
        <name>Mg(2+)</name>
        <dbReference type="ChEBI" id="CHEBI:18420"/>
        <note>shared with alpha subunit</note>
    </ligand>
</feature>
<dbReference type="FunFam" id="3.30.70.380:FF:000001">
    <property type="entry name" value="Phenylalanine--tRNA ligase beta subunit"/>
    <property type="match status" value="1"/>
</dbReference>
<dbReference type="InterPro" id="IPR005121">
    <property type="entry name" value="Fdx_antiC-bd"/>
</dbReference>
<comment type="subunit">
    <text evidence="3 15">Tetramer of two alpha and two beta subunits.</text>
</comment>
<keyword evidence="9 15" id="KW-0067">ATP-binding</keyword>
<evidence type="ECO:0000256" key="13">
    <source>
        <dbReference type="ARBA" id="ARBA00023146"/>
    </source>
</evidence>
<dbReference type="RefSeq" id="WP_089531902.1">
    <property type="nucleotide sequence ID" value="NZ_CP022437.1"/>
</dbReference>
<evidence type="ECO:0000256" key="8">
    <source>
        <dbReference type="ARBA" id="ARBA00022741"/>
    </source>
</evidence>
<comment type="cofactor">
    <cofactor evidence="15">
        <name>Mg(2+)</name>
        <dbReference type="ChEBI" id="CHEBI:18420"/>
    </cofactor>
    <text evidence="15">Binds 2 magnesium ions per tetramer.</text>
</comment>
<dbReference type="HAMAP" id="MF_00283">
    <property type="entry name" value="Phe_tRNA_synth_beta1"/>
    <property type="match status" value="1"/>
</dbReference>
<comment type="similarity">
    <text evidence="2 15">Belongs to the phenylalanyl-tRNA synthetase beta subunit family. Type 1 subfamily.</text>
</comment>
<keyword evidence="12 15" id="KW-0648">Protein biosynthesis</keyword>
<evidence type="ECO:0000256" key="11">
    <source>
        <dbReference type="ARBA" id="ARBA00022884"/>
    </source>
</evidence>
<evidence type="ECO:0000256" key="1">
    <source>
        <dbReference type="ARBA" id="ARBA00004496"/>
    </source>
</evidence>
<accession>A0A221MBN3</accession>
<evidence type="ECO:0000256" key="16">
    <source>
        <dbReference type="PROSITE-ProRule" id="PRU00209"/>
    </source>
</evidence>
<evidence type="ECO:0000256" key="12">
    <source>
        <dbReference type="ARBA" id="ARBA00022917"/>
    </source>
</evidence>
<evidence type="ECO:0000313" key="20">
    <source>
        <dbReference type="EMBL" id="ASN05051.1"/>
    </source>
</evidence>
<dbReference type="Pfam" id="PF01588">
    <property type="entry name" value="tRNA_bind"/>
    <property type="match status" value="1"/>
</dbReference>
<dbReference type="OrthoDB" id="9805455at2"/>
<dbReference type="InterPro" id="IPR045060">
    <property type="entry name" value="Phe-tRNA-ligase_IIc_bsu"/>
</dbReference>
<evidence type="ECO:0000256" key="4">
    <source>
        <dbReference type="ARBA" id="ARBA00022490"/>
    </source>
</evidence>
<dbReference type="FunFam" id="3.30.930.10:FF:000022">
    <property type="entry name" value="Phenylalanine--tRNA ligase beta subunit"/>
    <property type="match status" value="1"/>
</dbReference>
<keyword evidence="4 15" id="KW-0963">Cytoplasm</keyword>
<dbReference type="GO" id="GO:0000049">
    <property type="term" value="F:tRNA binding"/>
    <property type="evidence" value="ECO:0007669"/>
    <property type="project" value="UniProtKB-UniRule"/>
</dbReference>
<dbReference type="GO" id="GO:0016740">
    <property type="term" value="F:transferase activity"/>
    <property type="evidence" value="ECO:0007669"/>
    <property type="project" value="UniProtKB-ARBA"/>
</dbReference>
<reference evidence="20 21" key="1">
    <citation type="journal article" date="2003" name="Int. J. Syst. Evol. Microbiol.">
        <title>Virgibacillus carmonensis sp. nov., Virgibacillus necropolis sp. nov. and Virgibacillus picturae sp. nov., three novel species isolated from deteriorated mural paintings, transfer of the species of the genus salibacillus to Virgibacillus, as Virgibacillus marismortui comb. nov. and Virgibacillus salexigens comb. nov., and emended description of the genus Virgibacillus.</title>
        <authorList>
            <person name="Heyrman J."/>
            <person name="Logan N.A."/>
            <person name="Busse H.J."/>
            <person name="Balcaen A."/>
            <person name="Lebbe L."/>
            <person name="Rodriguez-Diaz M."/>
            <person name="Swings J."/>
            <person name="De Vos P."/>
        </authorList>
    </citation>
    <scope>NUCLEOTIDE SEQUENCE [LARGE SCALE GENOMIC DNA]</scope>
    <source>
        <strain evidence="20 21">LMG 19488</strain>
    </source>
</reference>
<dbReference type="Gene3D" id="3.30.70.380">
    <property type="entry name" value="Ferrodoxin-fold anticodon-binding domain"/>
    <property type="match status" value="1"/>
</dbReference>
<dbReference type="SMART" id="SM00896">
    <property type="entry name" value="FDX-ACB"/>
    <property type="match status" value="1"/>
</dbReference>
<dbReference type="InterPro" id="IPR004532">
    <property type="entry name" value="Phe-tRNA-ligase_IIc_bsu_bact"/>
</dbReference>
<dbReference type="InterPro" id="IPR002547">
    <property type="entry name" value="tRNA-bd_dom"/>
</dbReference>
<dbReference type="PANTHER" id="PTHR10947">
    <property type="entry name" value="PHENYLALANYL-TRNA SYNTHETASE BETA CHAIN AND LEUCINE-RICH REPEAT-CONTAINING PROTEIN 47"/>
    <property type="match status" value="1"/>
</dbReference>